<reference evidence="1" key="1">
    <citation type="journal article" date="2012" name="Nature">
        <title>The tomato genome sequence provides insights into fleshy fruit evolution.</title>
        <authorList>
            <consortium name="Tomato Genome Consortium"/>
        </authorList>
    </citation>
    <scope>NUCLEOTIDE SEQUENCE [LARGE SCALE GENOMIC DNA]</scope>
    <source>
        <strain evidence="1">cv. Heinz 1706</strain>
    </source>
</reference>
<evidence type="ECO:0000313" key="2">
    <source>
        <dbReference type="Proteomes" id="UP000004994"/>
    </source>
</evidence>
<proteinExistence type="predicted"/>
<evidence type="ECO:0000313" key="1">
    <source>
        <dbReference type="EnsemblPlants" id="Solyc07g018245.1.1"/>
    </source>
</evidence>
<dbReference type="InParanoid" id="A0A3Q7I2T3"/>
<dbReference type="EnsemblPlants" id="Solyc07g018245.1.1">
    <property type="protein sequence ID" value="Solyc07g018245.1.1"/>
    <property type="gene ID" value="Solyc07g018245.1"/>
</dbReference>
<dbReference type="Proteomes" id="UP000004994">
    <property type="component" value="Chromosome 7"/>
</dbReference>
<reference evidence="1" key="2">
    <citation type="submission" date="2019-01" db="UniProtKB">
        <authorList>
            <consortium name="EnsemblPlants"/>
        </authorList>
    </citation>
    <scope>IDENTIFICATION</scope>
    <source>
        <strain evidence="1">cv. Heinz 1706</strain>
    </source>
</reference>
<evidence type="ECO:0008006" key="3">
    <source>
        <dbReference type="Google" id="ProtNLM"/>
    </source>
</evidence>
<keyword evidence="2" id="KW-1185">Reference proteome</keyword>
<dbReference type="Gramene" id="Solyc07g018245.1.1">
    <property type="protein sequence ID" value="Solyc07g018245.1.1"/>
    <property type="gene ID" value="Solyc07g018245.1"/>
</dbReference>
<name>A0A3Q7I2T3_SOLLC</name>
<protein>
    <recommendedName>
        <fullName evidence="3">Reverse transcriptase Ty1/copia-type domain-containing protein</fullName>
    </recommendedName>
</protein>
<accession>A0A3Q7I2T3</accession>
<organism evidence="1">
    <name type="scientific">Solanum lycopersicum</name>
    <name type="common">Tomato</name>
    <name type="synonym">Lycopersicon esculentum</name>
    <dbReference type="NCBI Taxonomy" id="4081"/>
    <lineage>
        <taxon>Eukaryota</taxon>
        <taxon>Viridiplantae</taxon>
        <taxon>Streptophyta</taxon>
        <taxon>Embryophyta</taxon>
        <taxon>Tracheophyta</taxon>
        <taxon>Spermatophyta</taxon>
        <taxon>Magnoliopsida</taxon>
        <taxon>eudicotyledons</taxon>
        <taxon>Gunneridae</taxon>
        <taxon>Pentapetalae</taxon>
        <taxon>asterids</taxon>
        <taxon>lamiids</taxon>
        <taxon>Solanales</taxon>
        <taxon>Solanaceae</taxon>
        <taxon>Solanoideae</taxon>
        <taxon>Solaneae</taxon>
        <taxon>Solanum</taxon>
        <taxon>Solanum subgen. Lycopersicon</taxon>
    </lineage>
</organism>
<sequence length="115" mass="12943">MKDLDLLHFSLGVDVKYFERGIHLNQIKYVSKLLAKTEMTLARALSIHLAQKYGLDEAVGSLDAFLYKMITLYAKPKHGTSSRGKKRFSRCMDTLILIGEVVPPLGDKLQAITFT</sequence>
<dbReference type="AlphaFoldDB" id="A0A3Q7I2T3"/>